<dbReference type="PANTHER" id="PTHR21461">
    <property type="entry name" value="GLYCOSYLTRANSFERASE FAMILY 92 PROTEIN"/>
    <property type="match status" value="1"/>
</dbReference>
<dbReference type="GO" id="GO:0016020">
    <property type="term" value="C:membrane"/>
    <property type="evidence" value="ECO:0007669"/>
    <property type="project" value="UniProtKB-SubCell"/>
</dbReference>
<reference evidence="4 5" key="1">
    <citation type="submission" date="2018-03" db="EMBL/GenBank/DDBJ databases">
        <title>Genomic Encyclopedia of Archaeal and Bacterial Type Strains, Phase II (KMG-II): from individual species to whole genera.</title>
        <authorList>
            <person name="Goeker M."/>
        </authorList>
    </citation>
    <scope>NUCLEOTIDE SEQUENCE [LARGE SCALE GENOMIC DNA]</scope>
    <source>
        <strain evidence="4 5">DSM 101533</strain>
    </source>
</reference>
<sequence length="338" mass="38602">MMSEPSIVCFTVMKNEGPFIIEWVAYQRLIGVNKVIVLSNDSDDGTDDILNRLDDLGYVRHLPNPSMMSTRFIRKQKHPHIVGFNYATLTREWKEADYVLMCDVDEFPVIKVGDGSLHALLKKTEFPDVISMNTALYGVGGNVTYKDELITKNFNFRTPHRPGEKKSGSEVKSLTRNDPDMFRVANHRPMVLEENDKPIRWVDGAGNDFSHEFLKSHEKRADFRGRDSLAVVNHYSLRSVESFLVKSERGDAVMANRDIDHRYFNTRNRNHDENKDIHRMLPQLEALIAELKTDAQLAGFHDASVVKHQAKIEKLKSSSLYENLCRIVGVRVEGGQGN</sequence>
<proteinExistence type="predicted"/>
<evidence type="ECO:0000256" key="2">
    <source>
        <dbReference type="ARBA" id="ARBA00022692"/>
    </source>
</evidence>
<name>A0A2T0W333_9RHOB</name>
<dbReference type="Pfam" id="PF13704">
    <property type="entry name" value="Glyco_tranf_2_4"/>
    <property type="match status" value="1"/>
</dbReference>
<evidence type="ECO:0000313" key="5">
    <source>
        <dbReference type="Proteomes" id="UP000238007"/>
    </source>
</evidence>
<organism evidence="4 5">
    <name type="scientific">Yoonia maritima</name>
    <dbReference type="NCBI Taxonomy" id="1435347"/>
    <lineage>
        <taxon>Bacteria</taxon>
        <taxon>Pseudomonadati</taxon>
        <taxon>Pseudomonadota</taxon>
        <taxon>Alphaproteobacteria</taxon>
        <taxon>Rhodobacterales</taxon>
        <taxon>Paracoccaceae</taxon>
        <taxon>Yoonia</taxon>
    </lineage>
</organism>
<evidence type="ECO:0000256" key="3">
    <source>
        <dbReference type="ARBA" id="ARBA00022989"/>
    </source>
</evidence>
<comment type="caution">
    <text evidence="4">The sequence shown here is derived from an EMBL/GenBank/DDBJ whole genome shotgun (WGS) entry which is preliminary data.</text>
</comment>
<dbReference type="GO" id="GO:0005737">
    <property type="term" value="C:cytoplasm"/>
    <property type="evidence" value="ECO:0007669"/>
    <property type="project" value="TreeGrafter"/>
</dbReference>
<keyword evidence="3" id="KW-1133">Transmembrane helix</keyword>
<dbReference type="AlphaFoldDB" id="A0A2T0W333"/>
<protein>
    <submittedName>
        <fullName evidence="4">Glycosyl transferase family 2</fullName>
    </submittedName>
</protein>
<comment type="subcellular location">
    <subcellularLocation>
        <location evidence="1">Membrane</location>
        <topology evidence="1">Single-pass membrane protein</topology>
    </subcellularLocation>
</comment>
<evidence type="ECO:0000256" key="1">
    <source>
        <dbReference type="ARBA" id="ARBA00004167"/>
    </source>
</evidence>
<dbReference type="OrthoDB" id="4964299at2"/>
<keyword evidence="4" id="KW-0808">Transferase</keyword>
<accession>A0A2T0W333</accession>
<keyword evidence="3" id="KW-0472">Membrane</keyword>
<dbReference type="SUPFAM" id="SSF53448">
    <property type="entry name" value="Nucleotide-diphospho-sugar transferases"/>
    <property type="match status" value="1"/>
</dbReference>
<evidence type="ECO:0000313" key="4">
    <source>
        <dbReference type="EMBL" id="PRY79568.1"/>
    </source>
</evidence>
<dbReference type="EMBL" id="PVTP01000002">
    <property type="protein sequence ID" value="PRY79568.1"/>
    <property type="molecule type" value="Genomic_DNA"/>
</dbReference>
<dbReference type="Proteomes" id="UP000238007">
    <property type="component" value="Unassembled WGS sequence"/>
</dbReference>
<keyword evidence="2" id="KW-0812">Transmembrane</keyword>
<dbReference type="PANTHER" id="PTHR21461:SF69">
    <property type="entry name" value="GLYCOSYLTRANSFERASE FAMILY 92 PROTEIN"/>
    <property type="match status" value="1"/>
</dbReference>
<dbReference type="InterPro" id="IPR029044">
    <property type="entry name" value="Nucleotide-diphossugar_trans"/>
</dbReference>
<gene>
    <name evidence="4" type="ORF">CLV80_102213</name>
</gene>
<dbReference type="GO" id="GO:0016757">
    <property type="term" value="F:glycosyltransferase activity"/>
    <property type="evidence" value="ECO:0007669"/>
    <property type="project" value="TreeGrafter"/>
</dbReference>
<keyword evidence="5" id="KW-1185">Reference proteome</keyword>